<dbReference type="PROSITE" id="PS50142">
    <property type="entry name" value="RNASE_3_2"/>
    <property type="match status" value="1"/>
</dbReference>
<evidence type="ECO:0000256" key="1">
    <source>
        <dbReference type="SAM" id="MobiDB-lite"/>
    </source>
</evidence>
<dbReference type="InterPro" id="IPR036389">
    <property type="entry name" value="RNase_III_sf"/>
</dbReference>
<dbReference type="Gene3D" id="1.10.1520.10">
    <property type="entry name" value="Ribonuclease III domain"/>
    <property type="match status" value="1"/>
</dbReference>
<keyword evidence="4" id="KW-1185">Reference proteome</keyword>
<dbReference type="GO" id="GO:0006396">
    <property type="term" value="P:RNA processing"/>
    <property type="evidence" value="ECO:0007669"/>
    <property type="project" value="InterPro"/>
</dbReference>
<feature type="compositionally biased region" description="Basic residues" evidence="1">
    <location>
        <begin position="32"/>
        <end position="43"/>
    </location>
</feature>
<proteinExistence type="predicted"/>
<accession>A0A5J4YJ23</accession>
<dbReference type="SUPFAM" id="SSF69065">
    <property type="entry name" value="RNase III domain-like"/>
    <property type="match status" value="1"/>
</dbReference>
<dbReference type="Proteomes" id="UP000324585">
    <property type="component" value="Unassembled WGS sequence"/>
</dbReference>
<evidence type="ECO:0000313" key="4">
    <source>
        <dbReference type="Proteomes" id="UP000324585"/>
    </source>
</evidence>
<evidence type="ECO:0000259" key="2">
    <source>
        <dbReference type="PROSITE" id="PS50142"/>
    </source>
</evidence>
<dbReference type="GO" id="GO:0004525">
    <property type="term" value="F:ribonuclease III activity"/>
    <property type="evidence" value="ECO:0007669"/>
    <property type="project" value="InterPro"/>
</dbReference>
<feature type="region of interest" description="Disordered" evidence="1">
    <location>
        <begin position="25"/>
        <end position="98"/>
    </location>
</feature>
<comment type="caution">
    <text evidence="3">The sequence shown here is derived from an EMBL/GenBank/DDBJ whole genome shotgun (WGS) entry which is preliminary data.</text>
</comment>
<dbReference type="InterPro" id="IPR000999">
    <property type="entry name" value="RNase_III_dom"/>
</dbReference>
<sequence length="401" mass="45033">MIRRLRILGTGRPLTNVLARQFASAKEAAATRSRRRNAPRRQRMTAQMYGEDETGDQSRRSNGPGEDEMLASETMLPTGERRSRRVSSQPAAPKEELFLERGFQMGGLSPLRYMRPKRYSPRVAAIRARPEEREKEEREQAERAKLAAGPISSFEQDLERTGYGQMRRALLVSAERCRLKEAEPLNGRITWFRELIERYGYTMRNDMILRVALVDQSGATKRPASSRTTRHHLNRADFDAAFVGVLQERSVSSVVTNAQLAWLGDGVLSVLHRSRLLHALIVTDQGTDKLRRLTDAGADAPFTDARLAQLARNVWGVPRGHVRYAHTGISLELDDEVESGKDKKGLRNGPAENEAYGSLVEAVVGAVLLDSMKFGVAVEFARRAVAEHLQNHESKARLRLK</sequence>
<evidence type="ECO:0000313" key="3">
    <source>
        <dbReference type="EMBL" id="KAA8491052.1"/>
    </source>
</evidence>
<dbReference type="EMBL" id="VRMN01000016">
    <property type="protein sequence ID" value="KAA8491052.1"/>
    <property type="molecule type" value="Genomic_DNA"/>
</dbReference>
<feature type="domain" description="RNase III" evidence="2">
    <location>
        <begin position="192"/>
        <end position="372"/>
    </location>
</feature>
<organism evidence="3 4">
    <name type="scientific">Porphyridium purpureum</name>
    <name type="common">Red alga</name>
    <name type="synonym">Porphyridium cruentum</name>
    <dbReference type="NCBI Taxonomy" id="35688"/>
    <lineage>
        <taxon>Eukaryota</taxon>
        <taxon>Rhodophyta</taxon>
        <taxon>Bangiophyceae</taxon>
        <taxon>Porphyridiales</taxon>
        <taxon>Porphyridiaceae</taxon>
        <taxon>Porphyridium</taxon>
    </lineage>
</organism>
<protein>
    <recommendedName>
        <fullName evidence="2">RNase III domain-containing protein</fullName>
    </recommendedName>
</protein>
<dbReference type="AlphaFoldDB" id="A0A5J4YJ23"/>
<gene>
    <name evidence="3" type="ORF">FVE85_4469</name>
</gene>
<name>A0A5J4YJ23_PORPP</name>
<reference evidence="4" key="1">
    <citation type="journal article" date="2019" name="Nat. Commun.">
        <title>Expansion of phycobilisome linker gene families in mesophilic red algae.</title>
        <authorList>
            <person name="Lee J."/>
            <person name="Kim D."/>
            <person name="Bhattacharya D."/>
            <person name="Yoon H.S."/>
        </authorList>
    </citation>
    <scope>NUCLEOTIDE SEQUENCE [LARGE SCALE GENOMIC DNA]</scope>
    <source>
        <strain evidence="4">CCMP 1328</strain>
    </source>
</reference>